<comment type="subcellular location">
    <subcellularLocation>
        <location evidence="1">Membrane</location>
        <topology evidence="1">Multi-pass membrane protein</topology>
    </subcellularLocation>
</comment>
<comment type="similarity">
    <text evidence="2">Belongs to the major facilitator superfamily. Proton-dependent oligopeptide transporter (POT/PTR) (TC 2.A.17) family.</text>
</comment>
<evidence type="ECO:0000313" key="7">
    <source>
        <dbReference type="Proteomes" id="UP000504609"/>
    </source>
</evidence>
<dbReference type="PANTHER" id="PTHR11654">
    <property type="entry name" value="OLIGOPEPTIDE TRANSPORTER-RELATED"/>
    <property type="match status" value="1"/>
</dbReference>
<dbReference type="SUPFAM" id="SSF103473">
    <property type="entry name" value="MFS general substrate transporter"/>
    <property type="match status" value="1"/>
</dbReference>
<dbReference type="RefSeq" id="XP_022925822.1">
    <property type="nucleotide sequence ID" value="XM_023070054.1"/>
</dbReference>
<dbReference type="Gene3D" id="1.20.1250.20">
    <property type="entry name" value="MFS general substrate transporter like domains"/>
    <property type="match status" value="1"/>
</dbReference>
<evidence type="ECO:0000256" key="5">
    <source>
        <dbReference type="ARBA" id="ARBA00023136"/>
    </source>
</evidence>
<reference evidence="8" key="1">
    <citation type="submission" date="2025-08" db="UniProtKB">
        <authorList>
            <consortium name="RefSeq"/>
        </authorList>
    </citation>
    <scope>IDENTIFICATION</scope>
    <source>
        <tissue evidence="8">Young leaves</tissue>
    </source>
</reference>
<dbReference type="Pfam" id="PF00854">
    <property type="entry name" value="PTR2"/>
    <property type="match status" value="1"/>
</dbReference>
<feature type="transmembrane region" description="Helical" evidence="6">
    <location>
        <begin position="503"/>
        <end position="524"/>
    </location>
</feature>
<feature type="transmembrane region" description="Helical" evidence="6">
    <location>
        <begin position="31"/>
        <end position="53"/>
    </location>
</feature>
<evidence type="ECO:0000256" key="6">
    <source>
        <dbReference type="SAM" id="Phobius"/>
    </source>
</evidence>
<feature type="transmembrane region" description="Helical" evidence="6">
    <location>
        <begin position="220"/>
        <end position="239"/>
    </location>
</feature>
<feature type="transmembrane region" description="Helical" evidence="6">
    <location>
        <begin position="377"/>
        <end position="397"/>
    </location>
</feature>
<name>A0A6J1ECP0_CUCMO</name>
<protein>
    <submittedName>
        <fullName evidence="8">Protein NRT1/ PTR FAMILY 4.6-like</fullName>
    </submittedName>
</protein>
<feature type="transmembrane region" description="Helical" evidence="6">
    <location>
        <begin position="418"/>
        <end position="438"/>
    </location>
</feature>
<feature type="transmembrane region" description="Helical" evidence="6">
    <location>
        <begin position="144"/>
        <end position="164"/>
    </location>
</feature>
<accession>A0A6J1ECP0</accession>
<dbReference type="InterPro" id="IPR036259">
    <property type="entry name" value="MFS_trans_sf"/>
</dbReference>
<dbReference type="AlphaFoldDB" id="A0A6J1ECP0"/>
<evidence type="ECO:0000256" key="1">
    <source>
        <dbReference type="ARBA" id="ARBA00004141"/>
    </source>
</evidence>
<dbReference type="Proteomes" id="UP000504609">
    <property type="component" value="Unplaced"/>
</dbReference>
<keyword evidence="4 6" id="KW-1133">Transmembrane helix</keyword>
<feature type="transmembrane region" description="Helical" evidence="6">
    <location>
        <begin position="99"/>
        <end position="118"/>
    </location>
</feature>
<evidence type="ECO:0000313" key="8">
    <source>
        <dbReference type="RefSeq" id="XP_022925822.1"/>
    </source>
</evidence>
<dbReference type="GeneID" id="111433115"/>
<keyword evidence="3 6" id="KW-0812">Transmembrane</keyword>
<keyword evidence="5 6" id="KW-0472">Membrane</keyword>
<evidence type="ECO:0000256" key="3">
    <source>
        <dbReference type="ARBA" id="ARBA00022692"/>
    </source>
</evidence>
<dbReference type="KEGG" id="cmos:111433115"/>
<proteinExistence type="inferred from homology"/>
<feature type="transmembrane region" description="Helical" evidence="6">
    <location>
        <begin position="73"/>
        <end position="92"/>
    </location>
</feature>
<feature type="transmembrane region" description="Helical" evidence="6">
    <location>
        <begin position="550"/>
        <end position="569"/>
    </location>
</feature>
<evidence type="ECO:0000256" key="2">
    <source>
        <dbReference type="ARBA" id="ARBA00005982"/>
    </source>
</evidence>
<evidence type="ECO:0000256" key="4">
    <source>
        <dbReference type="ARBA" id="ARBA00022989"/>
    </source>
</evidence>
<dbReference type="GO" id="GO:0022857">
    <property type="term" value="F:transmembrane transporter activity"/>
    <property type="evidence" value="ECO:0007669"/>
    <property type="project" value="InterPro"/>
</dbReference>
<gene>
    <name evidence="8" type="primary">LOC111433115</name>
</gene>
<organism evidence="7 8">
    <name type="scientific">Cucurbita moschata</name>
    <name type="common">Winter crookneck squash</name>
    <name type="synonym">Cucurbita pepo var. moschata</name>
    <dbReference type="NCBI Taxonomy" id="3662"/>
    <lineage>
        <taxon>Eukaryota</taxon>
        <taxon>Viridiplantae</taxon>
        <taxon>Streptophyta</taxon>
        <taxon>Embryophyta</taxon>
        <taxon>Tracheophyta</taxon>
        <taxon>Spermatophyta</taxon>
        <taxon>Magnoliopsida</taxon>
        <taxon>eudicotyledons</taxon>
        <taxon>Gunneridae</taxon>
        <taxon>Pentapetalae</taxon>
        <taxon>rosids</taxon>
        <taxon>fabids</taxon>
        <taxon>Cucurbitales</taxon>
        <taxon>Cucurbitaceae</taxon>
        <taxon>Cucurbiteae</taxon>
        <taxon>Cucurbita</taxon>
    </lineage>
</organism>
<keyword evidence="7" id="KW-1185">Reference proteome</keyword>
<sequence length="589" mass="65207">MEEMLEVVEGKVDWKGRSAFKQKHGGTKSSLLALVTYGFDQMANFALAVNLTTYFNTVMHLELADAANQLTNYMGTCYILSIPMAVLADTCLGRVKTVIISGCLEFLALILLMIQAHYPKLKPPLCNIFDKQSHCETVGGGNAALLYVPLYALAIGNAGIKAALPPHGADQFDEKDPKEAMQISSFFNQLLLGSSLGIAASLTLVVWIQDNKGWDWGFGVSSAAILFGIVMFVAGLPLYRMHIISGSNAIVQVLQVYVAATRNRNLVLPEDPADLYEIERDKEAVMEEDFLPHRNICRFLDKAAIQQTPCRQVETPEASSPWKLCTVTQVENAKVILSMIPIFCCTVNMSLCFAQLQTFSIQQGLTMDTKLTPSFKIPPASLTIIPVFFLIIMAPIYDKILVPFARKFTGIPTGITPLQRVGVGLVLSIISMAVAALVEVKRKGVARDHNMLDATPVLQPLPISTFWLSFQFFIFGIADLFAYVGLLDFFYSEAPKALKSVSTCFLWSSMGMGYFLSTIIVKVVNSATKGITKNGGWLIGNNINRNHLNLFYWLLSILSFINFFIYIFATQKYNYRNHKPAISAIDDSR</sequence>
<dbReference type="GO" id="GO:0016020">
    <property type="term" value="C:membrane"/>
    <property type="evidence" value="ECO:0007669"/>
    <property type="project" value="UniProtKB-SubCell"/>
</dbReference>
<feature type="transmembrane region" description="Helical" evidence="6">
    <location>
        <begin position="466"/>
        <end position="491"/>
    </location>
</feature>
<dbReference type="InterPro" id="IPR000109">
    <property type="entry name" value="POT_fam"/>
</dbReference>
<feature type="transmembrane region" description="Helical" evidence="6">
    <location>
        <begin position="185"/>
        <end position="208"/>
    </location>
</feature>